<dbReference type="PIRSF" id="PIRSF005520">
    <property type="entry name" value="UCP005520"/>
    <property type="match status" value="1"/>
</dbReference>
<protein>
    <recommendedName>
        <fullName evidence="6">Mini-ribonuclease 3</fullName>
        <shortName evidence="6">Mini-3</shortName>
        <shortName evidence="6">Mini-RNase 3</shortName>
        <ecNumber evidence="6">3.1.26.-</ecNumber>
    </recommendedName>
    <alternativeName>
        <fullName evidence="6">Mini-RNase III</fullName>
        <shortName evidence="6">Mini-III</shortName>
    </alternativeName>
</protein>
<keyword evidence="3 6" id="KW-0540">Nuclease</keyword>
<keyword evidence="6" id="KW-0694">RNA-binding</keyword>
<keyword evidence="1 6" id="KW-0690">Ribosome biogenesis</keyword>
<evidence type="ECO:0000256" key="4">
    <source>
        <dbReference type="ARBA" id="ARBA00022759"/>
    </source>
</evidence>
<keyword evidence="4 6" id="KW-0255">Endonuclease</keyword>
<dbReference type="GO" id="GO:0019843">
    <property type="term" value="F:rRNA binding"/>
    <property type="evidence" value="ECO:0007669"/>
    <property type="project" value="UniProtKB-UniRule"/>
</dbReference>
<accession>A0A4R1R1N8</accession>
<dbReference type="InterPro" id="IPR008226">
    <property type="entry name" value="Mini3_fam"/>
</dbReference>
<keyword evidence="5 6" id="KW-0378">Hydrolase</keyword>
<dbReference type="EC" id="3.1.26.-" evidence="6"/>
<keyword evidence="6" id="KW-0963">Cytoplasm</keyword>
<dbReference type="InterPro" id="IPR036389">
    <property type="entry name" value="RNase_III_sf"/>
</dbReference>
<dbReference type="GO" id="GO:0006364">
    <property type="term" value="P:rRNA processing"/>
    <property type="evidence" value="ECO:0007669"/>
    <property type="project" value="UniProtKB-UniRule"/>
</dbReference>
<name>A0A4R1R1N8_9FIRM</name>
<comment type="subunit">
    <text evidence="6">Homodimer.</text>
</comment>
<dbReference type="STRING" id="1650663.GCA_001486665_03160"/>
<comment type="caution">
    <text evidence="8">The sequence shown here is derived from an EMBL/GenBank/DDBJ whole genome shotgun (WGS) entry which is preliminary data.</text>
</comment>
<dbReference type="EMBL" id="SLUM01000006">
    <property type="protein sequence ID" value="TCL59218.1"/>
    <property type="molecule type" value="Genomic_DNA"/>
</dbReference>
<evidence type="ECO:0000256" key="1">
    <source>
        <dbReference type="ARBA" id="ARBA00022517"/>
    </source>
</evidence>
<reference evidence="8 9" key="1">
    <citation type="submission" date="2019-03" db="EMBL/GenBank/DDBJ databases">
        <title>Genomic Encyclopedia of Type Strains, Phase IV (KMG-IV): sequencing the most valuable type-strain genomes for metagenomic binning, comparative biology and taxonomic classification.</title>
        <authorList>
            <person name="Goeker M."/>
        </authorList>
    </citation>
    <scope>NUCLEOTIDE SEQUENCE [LARGE SCALE GENOMIC DNA]</scope>
    <source>
        <strain evidence="8 9">DSM 100451</strain>
    </source>
</reference>
<comment type="function">
    <text evidence="6">Involved in correct processing of both the 5' and 3' ends of 23S rRNA precursor. Processes 30S rRNA precursor transcript even in absence of ribonuclease 3 (Rnc); Rnc processes 30S rRNA into smaller rRNA precursors.</text>
</comment>
<feature type="active site" evidence="6">
    <location>
        <position position="24"/>
    </location>
</feature>
<dbReference type="GO" id="GO:0005737">
    <property type="term" value="C:cytoplasm"/>
    <property type="evidence" value="ECO:0007669"/>
    <property type="project" value="UniProtKB-SubCell"/>
</dbReference>
<keyword evidence="2 6" id="KW-0698">rRNA processing</keyword>
<comment type="similarity">
    <text evidence="6">Belongs to the MrnC RNase family.</text>
</comment>
<dbReference type="GO" id="GO:0004525">
    <property type="term" value="F:ribonuclease III activity"/>
    <property type="evidence" value="ECO:0007669"/>
    <property type="project" value="InterPro"/>
</dbReference>
<dbReference type="Gene3D" id="1.10.1520.10">
    <property type="entry name" value="Ribonuclease III domain"/>
    <property type="match status" value="1"/>
</dbReference>
<proteinExistence type="inferred from homology"/>
<comment type="cofactor">
    <cofactor evidence="6">
        <name>Mg(2+)</name>
        <dbReference type="ChEBI" id="CHEBI:18420"/>
    </cofactor>
</comment>
<dbReference type="HAMAP" id="MF_01468">
    <property type="entry name" value="RNase_Mini_III"/>
    <property type="match status" value="1"/>
</dbReference>
<dbReference type="InterPro" id="IPR000999">
    <property type="entry name" value="RNase_III_dom"/>
</dbReference>
<dbReference type="PANTHER" id="PTHR34276">
    <property type="entry name" value="MINI-RIBONUCLEASE 3"/>
    <property type="match status" value="1"/>
</dbReference>
<dbReference type="RefSeq" id="WP_058966586.1">
    <property type="nucleotide sequence ID" value="NZ_CABKVM010000019.1"/>
</dbReference>
<evidence type="ECO:0000259" key="7">
    <source>
        <dbReference type="Pfam" id="PF00636"/>
    </source>
</evidence>
<dbReference type="Pfam" id="PF00636">
    <property type="entry name" value="Ribonuclease_3"/>
    <property type="match status" value="1"/>
</dbReference>
<dbReference type="Proteomes" id="UP000295184">
    <property type="component" value="Unassembled WGS sequence"/>
</dbReference>
<comment type="subcellular location">
    <subcellularLocation>
        <location evidence="6">Cytoplasm</location>
    </subcellularLocation>
</comment>
<sequence length="140" mass="15756">MLFEANPEVDIREQSPLNLAFVGDGVFELLVRQRLVERTRLVPGKLHAACVKYVSAKGQNRALAAIEDQLTETEQAVLRRGKNASKATVAKHATPQEYRASTGFEALFGWLYLTGQNQRIQKLFDLLWEGYDPLAVEKPE</sequence>
<gene>
    <name evidence="6" type="primary">mrnC</name>
    <name evidence="8" type="ORF">EDD77_106135</name>
</gene>
<dbReference type="PANTHER" id="PTHR34276:SF1">
    <property type="entry name" value="MINI-RIBONUCLEASE 3"/>
    <property type="match status" value="1"/>
</dbReference>
<dbReference type="AlphaFoldDB" id="A0A4R1R1N8"/>
<keyword evidence="6" id="KW-0460">Magnesium</keyword>
<dbReference type="CDD" id="cd00593">
    <property type="entry name" value="RIBOc"/>
    <property type="match status" value="1"/>
</dbReference>
<evidence type="ECO:0000256" key="5">
    <source>
        <dbReference type="ARBA" id="ARBA00022801"/>
    </source>
</evidence>
<evidence type="ECO:0000313" key="8">
    <source>
        <dbReference type="EMBL" id="TCL59218.1"/>
    </source>
</evidence>
<evidence type="ECO:0000256" key="2">
    <source>
        <dbReference type="ARBA" id="ARBA00022552"/>
    </source>
</evidence>
<feature type="domain" description="RNase III" evidence="7">
    <location>
        <begin position="18"/>
        <end position="115"/>
    </location>
</feature>
<organism evidence="8 9">
    <name type="scientific">Allofournierella massiliensis</name>
    <dbReference type="NCBI Taxonomy" id="1650663"/>
    <lineage>
        <taxon>Bacteria</taxon>
        <taxon>Bacillati</taxon>
        <taxon>Bacillota</taxon>
        <taxon>Clostridia</taxon>
        <taxon>Eubacteriales</taxon>
        <taxon>Oscillospiraceae</taxon>
        <taxon>Allofournierella</taxon>
    </lineage>
</organism>
<evidence type="ECO:0000256" key="6">
    <source>
        <dbReference type="HAMAP-Rule" id="MF_01468"/>
    </source>
</evidence>
<evidence type="ECO:0000313" key="9">
    <source>
        <dbReference type="Proteomes" id="UP000295184"/>
    </source>
</evidence>
<dbReference type="OrthoDB" id="46571at2"/>
<evidence type="ECO:0000256" key="3">
    <source>
        <dbReference type="ARBA" id="ARBA00022722"/>
    </source>
</evidence>
<keyword evidence="6" id="KW-0699">rRNA-binding</keyword>
<dbReference type="SUPFAM" id="SSF69065">
    <property type="entry name" value="RNase III domain-like"/>
    <property type="match status" value="1"/>
</dbReference>